<comment type="pathway">
    <text evidence="4">Protein modification; protein ubiquitination.</text>
</comment>
<dbReference type="InterPro" id="IPR002110">
    <property type="entry name" value="Ankyrin_rpt"/>
</dbReference>
<dbReference type="PANTHER" id="PTHR45670:SF1">
    <property type="entry name" value="E3 UBIQUITIN-PROTEIN LIGASE HECTD1"/>
    <property type="match status" value="1"/>
</dbReference>
<sequence length="553" mass="61310">MEADPAIVLEWLDSVNDELRELQLTALEQLCNEVLFSDNVDVFFERYPPRLFIPALCKIFLDELAPDSVLEANARALTYYLDVSLDCAPRIARSPNVLTAMTSRLDAVDMTSAKSNELGQQIIKLICTREPGAVYMAGGLTPVLRYIRLYPHLLHADVLQAGMDIIRRLFSRADPTDKNVTSWIDALSSLLDRRETGVADQALRAFANLVARFTRTGTDPSPLADSHIIDCLLQRLRVAGGVETDNELTDSSGPNLSTDTSGSGRDGFSSVTSESNPVAVHAVTNILTSLCCNSVSITHKLLTSDGQFAMTLAMVVQRSTDELVVLSVLRLIEILLVLLYQTQNVQLKSRESSQIKEQVCKATLPDAVKDDTSKQSQMQSQLFKSNQFQTSISIIEHAENSQNTSQSEHTIEPPLESQHSWEGDAIHRHFIEAIKRQDLDFMKRSLKSGKIDVNYMDHLGQTLLNWAASFGSPVMVELLCTHGANVNLGVRTPLDYAASFGRVEICKTLLNWGADINKQDVQGRKPIDRAREHPDFPGSQQVIDLLESESKSE</sequence>
<dbReference type="GO" id="GO:0070534">
    <property type="term" value="P:protein K63-linked ubiquitination"/>
    <property type="evidence" value="ECO:0007669"/>
    <property type="project" value="TreeGrafter"/>
</dbReference>
<keyword evidence="4" id="KW-0833">Ubl conjugation pathway</keyword>
<dbReference type="GO" id="GO:0061630">
    <property type="term" value="F:ubiquitin protein ligase activity"/>
    <property type="evidence" value="ECO:0007669"/>
    <property type="project" value="UniProtKB-UniRule"/>
</dbReference>
<feature type="region of interest" description="Disordered" evidence="5">
    <location>
        <begin position="244"/>
        <end position="271"/>
    </location>
</feature>
<feature type="compositionally biased region" description="Basic and acidic residues" evidence="5">
    <location>
        <begin position="523"/>
        <end position="535"/>
    </location>
</feature>
<dbReference type="GO" id="GO:0043161">
    <property type="term" value="P:proteasome-mediated ubiquitin-dependent protein catabolic process"/>
    <property type="evidence" value="ECO:0007669"/>
    <property type="project" value="TreeGrafter"/>
</dbReference>
<evidence type="ECO:0000313" key="8">
    <source>
        <dbReference type="WBParaSite" id="SCUD_0000255101-mRNA-1"/>
    </source>
</evidence>
<dbReference type="InterPro" id="IPR036770">
    <property type="entry name" value="Ankyrin_rpt-contain_sf"/>
</dbReference>
<dbReference type="PANTHER" id="PTHR45670">
    <property type="entry name" value="E3 UBIQUITIN-PROTEIN LIGASE TRIP12"/>
    <property type="match status" value="1"/>
</dbReference>
<comment type="similarity">
    <text evidence="4">Belongs to the UPL family. K-HECT subfamily.</text>
</comment>
<dbReference type="PROSITE" id="PS50088">
    <property type="entry name" value="ANK_REPEAT"/>
    <property type="match status" value="2"/>
</dbReference>
<keyword evidence="3" id="KW-0040">ANK repeat</keyword>
<dbReference type="UniPathway" id="UPA00143"/>
<reference evidence="8" key="1">
    <citation type="submission" date="2016-06" db="UniProtKB">
        <authorList>
            <consortium name="WormBaseParasite"/>
        </authorList>
    </citation>
    <scope>IDENTIFICATION</scope>
</reference>
<name>A0A183JIM7_9TREM</name>
<dbReference type="Proteomes" id="UP000279833">
    <property type="component" value="Unassembled WGS sequence"/>
</dbReference>
<dbReference type="Gene3D" id="1.25.10.10">
    <property type="entry name" value="Leucine-rich Repeat Variant"/>
    <property type="match status" value="1"/>
</dbReference>
<proteinExistence type="inferred from homology"/>
<dbReference type="WBParaSite" id="SCUD_0000255101-mRNA-1">
    <property type="protein sequence ID" value="SCUD_0000255101-mRNA-1"/>
    <property type="gene ID" value="SCUD_0000255101"/>
</dbReference>
<dbReference type="GO" id="GO:0016607">
    <property type="term" value="C:nuclear speck"/>
    <property type="evidence" value="ECO:0007669"/>
    <property type="project" value="TreeGrafter"/>
</dbReference>
<dbReference type="InterPro" id="IPR016024">
    <property type="entry name" value="ARM-type_fold"/>
</dbReference>
<accession>A0A183JIM7</accession>
<organism evidence="8">
    <name type="scientific">Schistosoma curassoni</name>
    <dbReference type="NCBI Taxonomy" id="6186"/>
    <lineage>
        <taxon>Eukaryota</taxon>
        <taxon>Metazoa</taxon>
        <taxon>Spiralia</taxon>
        <taxon>Lophotrochozoa</taxon>
        <taxon>Platyhelminthes</taxon>
        <taxon>Trematoda</taxon>
        <taxon>Digenea</taxon>
        <taxon>Strigeidida</taxon>
        <taxon>Schistosomatoidea</taxon>
        <taxon>Schistosomatidae</taxon>
        <taxon>Schistosoma</taxon>
    </lineage>
</organism>
<dbReference type="STRING" id="6186.A0A183JIM7"/>
<evidence type="ECO:0000256" key="5">
    <source>
        <dbReference type="SAM" id="MobiDB-lite"/>
    </source>
</evidence>
<dbReference type="PROSITE" id="PS50297">
    <property type="entry name" value="ANK_REP_REGION"/>
    <property type="match status" value="1"/>
</dbReference>
<dbReference type="SUPFAM" id="SSF48403">
    <property type="entry name" value="Ankyrin repeat"/>
    <property type="match status" value="1"/>
</dbReference>
<evidence type="ECO:0000256" key="1">
    <source>
        <dbReference type="ARBA" id="ARBA00000885"/>
    </source>
</evidence>
<keyword evidence="2 4" id="KW-0808">Transferase</keyword>
<feature type="repeat" description="ANK" evidence="3">
    <location>
        <begin position="459"/>
        <end position="491"/>
    </location>
</feature>
<evidence type="ECO:0000313" key="6">
    <source>
        <dbReference type="EMBL" id="VDO75324.1"/>
    </source>
</evidence>
<dbReference type="AlphaFoldDB" id="A0A183JIM7"/>
<dbReference type="SMART" id="SM00248">
    <property type="entry name" value="ANK"/>
    <property type="match status" value="2"/>
</dbReference>
<protein>
    <recommendedName>
        <fullName evidence="4">E3 ubiquitin-protein ligase</fullName>
        <ecNumber evidence="4">2.3.2.26</ecNumber>
    </recommendedName>
</protein>
<dbReference type="EC" id="2.3.2.26" evidence="4"/>
<dbReference type="InterPro" id="IPR045322">
    <property type="entry name" value="HECTD1/TRIP12-like"/>
</dbReference>
<gene>
    <name evidence="6" type="ORF">SCUD_LOCUS2552</name>
</gene>
<feature type="compositionally biased region" description="Polar residues" evidence="5">
    <location>
        <begin position="249"/>
        <end position="271"/>
    </location>
</feature>
<dbReference type="InterPro" id="IPR011989">
    <property type="entry name" value="ARM-like"/>
</dbReference>
<comment type="function">
    <text evidence="4">E3 ubiquitin-protein ligase which accepts ubiquitin from an E2 ubiquitin-conjugating enzyme in the form of a thioester and then directly transfers the ubiquitin to targeted substrates.</text>
</comment>
<dbReference type="SUPFAM" id="SSF48371">
    <property type="entry name" value="ARM repeat"/>
    <property type="match status" value="1"/>
</dbReference>
<feature type="repeat" description="ANK" evidence="3">
    <location>
        <begin position="489"/>
        <end position="521"/>
    </location>
</feature>
<evidence type="ECO:0000256" key="2">
    <source>
        <dbReference type="ARBA" id="ARBA00022679"/>
    </source>
</evidence>
<keyword evidence="7" id="KW-1185">Reference proteome</keyword>
<dbReference type="EMBL" id="UZAK01002519">
    <property type="protein sequence ID" value="VDO75324.1"/>
    <property type="molecule type" value="Genomic_DNA"/>
</dbReference>
<dbReference type="Pfam" id="PF12796">
    <property type="entry name" value="Ank_2"/>
    <property type="match status" value="1"/>
</dbReference>
<evidence type="ECO:0000256" key="3">
    <source>
        <dbReference type="PROSITE-ProRule" id="PRU00023"/>
    </source>
</evidence>
<reference evidence="6 7" key="2">
    <citation type="submission" date="2018-11" db="EMBL/GenBank/DDBJ databases">
        <authorList>
            <consortium name="Pathogen Informatics"/>
        </authorList>
    </citation>
    <scope>NUCLEOTIDE SEQUENCE [LARGE SCALE GENOMIC DNA]</scope>
    <source>
        <strain evidence="6">Dakar</strain>
        <strain evidence="7">Dakar, Senegal</strain>
    </source>
</reference>
<dbReference type="Gene3D" id="1.25.40.20">
    <property type="entry name" value="Ankyrin repeat-containing domain"/>
    <property type="match status" value="2"/>
</dbReference>
<evidence type="ECO:0000313" key="7">
    <source>
        <dbReference type="Proteomes" id="UP000279833"/>
    </source>
</evidence>
<comment type="catalytic activity">
    <reaction evidence="1 4">
        <text>S-ubiquitinyl-[E2 ubiquitin-conjugating enzyme]-L-cysteine + [acceptor protein]-L-lysine = [E2 ubiquitin-conjugating enzyme]-L-cysteine + N(6)-ubiquitinyl-[acceptor protein]-L-lysine.</text>
        <dbReference type="EC" id="2.3.2.26"/>
    </reaction>
</comment>
<feature type="region of interest" description="Disordered" evidence="5">
    <location>
        <begin position="523"/>
        <end position="553"/>
    </location>
</feature>
<evidence type="ECO:0000256" key="4">
    <source>
        <dbReference type="RuleBase" id="RU369009"/>
    </source>
</evidence>